<protein>
    <submittedName>
        <fullName evidence="1">Uncharacterized protein</fullName>
    </submittedName>
</protein>
<dbReference type="Proteomes" id="UP000430692">
    <property type="component" value="Unassembled WGS sequence"/>
</dbReference>
<comment type="caution">
    <text evidence="1">The sequence shown here is derived from an EMBL/GenBank/DDBJ whole genome shotgun (WGS) entry which is preliminary data.</text>
</comment>
<reference evidence="1 2" key="1">
    <citation type="submission" date="2019-12" db="EMBL/GenBank/DDBJ databases">
        <title>Whole-genome analyses of novel actinobacteria.</title>
        <authorList>
            <person name="Sahin N."/>
            <person name="Saygin H."/>
        </authorList>
    </citation>
    <scope>NUCLEOTIDE SEQUENCE [LARGE SCALE GENOMIC DNA]</scope>
    <source>
        <strain evidence="1 2">KC615</strain>
    </source>
</reference>
<gene>
    <name evidence="1" type="ORF">GSM42_02220</name>
</gene>
<proteinExistence type="predicted"/>
<evidence type="ECO:0000313" key="2">
    <source>
        <dbReference type="Proteomes" id="UP000430692"/>
    </source>
</evidence>
<dbReference type="EMBL" id="WUUL01000001">
    <property type="protein sequence ID" value="MXQ52584.1"/>
    <property type="molecule type" value="Genomic_DNA"/>
</dbReference>
<dbReference type="AlphaFoldDB" id="A0A6I4VVM8"/>
<organism evidence="1 2">
    <name type="scientific">Shimazuella alba</name>
    <dbReference type="NCBI Taxonomy" id="2690964"/>
    <lineage>
        <taxon>Bacteria</taxon>
        <taxon>Bacillati</taxon>
        <taxon>Bacillota</taxon>
        <taxon>Bacilli</taxon>
        <taxon>Bacillales</taxon>
        <taxon>Thermoactinomycetaceae</taxon>
        <taxon>Shimazuella</taxon>
    </lineage>
</organism>
<evidence type="ECO:0000313" key="1">
    <source>
        <dbReference type="EMBL" id="MXQ52584.1"/>
    </source>
</evidence>
<sequence>MRIAEWLTYTSIEQLRQLHRTYHENEMITHSKYDLIRSLLPKLGNKRNYQKQVEELTDIESRFLQLLVFDTSPAYTMEELLAKGRAALCQEEGEPRKLMAQAIGRGWLFQGYSHHTQYLYHVPTDTRKQMINCLLEPFRDEVMIRPPRYYRDEEKQITRDLWNFLVYLNKQIVRTAEGGGIYRNQLRQMMDTFSVSEELLSGKGPRFGFGRSYHLYPDRFSLIYDFTFYENYFTEDSDGYLRLVERNFGNISDTDMELIMFKLYRFWIRLYRRPIPNLPIILKWIGSLAHLGWFPVLTVKKVVSPWLSPFYYETVDSLFTRLLKMLGHLGVLRIGEESTGEQFLTLTPTGVKIFSDVSAFQEKVIDMAFINGRD</sequence>
<accession>A0A6I4VVM8</accession>
<dbReference type="RefSeq" id="WP_160799591.1">
    <property type="nucleotide sequence ID" value="NZ_WUUL01000001.1"/>
</dbReference>
<name>A0A6I4VVM8_9BACL</name>
<keyword evidence="2" id="KW-1185">Reference proteome</keyword>